<keyword evidence="6" id="KW-0143">Chaperone</keyword>
<dbReference type="Pfam" id="PF00012">
    <property type="entry name" value="HSP70"/>
    <property type="match status" value="1"/>
</dbReference>
<evidence type="ECO:0000256" key="4">
    <source>
        <dbReference type="ARBA" id="ARBA00022840"/>
    </source>
</evidence>
<reference evidence="9" key="1">
    <citation type="submission" date="2018-04" db="EMBL/GenBank/DDBJ databases">
        <authorList>
            <person name="Cornet L."/>
        </authorList>
    </citation>
    <scope>NUCLEOTIDE SEQUENCE [LARGE SCALE GENOMIC DNA]</scope>
</reference>
<evidence type="ECO:0000313" key="8">
    <source>
        <dbReference type="EMBL" id="PZO58319.1"/>
    </source>
</evidence>
<dbReference type="PRINTS" id="PR00301">
    <property type="entry name" value="HEATSHOCK70"/>
</dbReference>
<keyword evidence="2" id="KW-0597">Phosphoprotein</keyword>
<evidence type="ECO:0000256" key="3">
    <source>
        <dbReference type="ARBA" id="ARBA00022741"/>
    </source>
</evidence>
<keyword evidence="4 7" id="KW-0067">ATP-binding</keyword>
<organism evidence="8 9">
    <name type="scientific">Phormidesmis priestleyi</name>
    <dbReference type="NCBI Taxonomy" id="268141"/>
    <lineage>
        <taxon>Bacteria</taxon>
        <taxon>Bacillati</taxon>
        <taxon>Cyanobacteriota</taxon>
        <taxon>Cyanophyceae</taxon>
        <taxon>Leptolyngbyales</taxon>
        <taxon>Leptolyngbyaceae</taxon>
        <taxon>Phormidesmis</taxon>
    </lineage>
</organism>
<dbReference type="Gene3D" id="2.60.34.10">
    <property type="entry name" value="Substrate Binding Domain Of DNAk, Chain A, domain 1"/>
    <property type="match status" value="1"/>
</dbReference>
<dbReference type="SUPFAM" id="SSF53067">
    <property type="entry name" value="Actin-like ATPase domain"/>
    <property type="match status" value="2"/>
</dbReference>
<evidence type="ECO:0000256" key="5">
    <source>
        <dbReference type="ARBA" id="ARBA00023016"/>
    </source>
</evidence>
<dbReference type="FunFam" id="3.90.640.10:FF:000003">
    <property type="entry name" value="Molecular chaperone DnaK"/>
    <property type="match status" value="1"/>
</dbReference>
<dbReference type="InterPro" id="IPR043129">
    <property type="entry name" value="ATPase_NBD"/>
</dbReference>
<evidence type="ECO:0000313" key="9">
    <source>
        <dbReference type="Proteomes" id="UP000249794"/>
    </source>
</evidence>
<name>A0A2W4XV45_9CYAN</name>
<dbReference type="PANTHER" id="PTHR19375">
    <property type="entry name" value="HEAT SHOCK PROTEIN 70KDA"/>
    <property type="match status" value="1"/>
</dbReference>
<dbReference type="InterPro" id="IPR013126">
    <property type="entry name" value="Hsp_70_fam"/>
</dbReference>
<evidence type="ECO:0000256" key="7">
    <source>
        <dbReference type="RuleBase" id="RU003322"/>
    </source>
</evidence>
<evidence type="ECO:0000256" key="1">
    <source>
        <dbReference type="ARBA" id="ARBA00007381"/>
    </source>
</evidence>
<dbReference type="Gene3D" id="3.90.640.10">
    <property type="entry name" value="Actin, Chain A, domain 4"/>
    <property type="match status" value="1"/>
</dbReference>
<dbReference type="GO" id="GO:0140662">
    <property type="term" value="F:ATP-dependent protein folding chaperone"/>
    <property type="evidence" value="ECO:0007669"/>
    <property type="project" value="InterPro"/>
</dbReference>
<comment type="caution">
    <text evidence="8">The sequence shown here is derived from an EMBL/GenBank/DDBJ whole genome shotgun (WGS) entry which is preliminary data.</text>
</comment>
<dbReference type="SUPFAM" id="SSF100920">
    <property type="entry name" value="Heat shock protein 70kD (HSP70), peptide-binding domain"/>
    <property type="match status" value="1"/>
</dbReference>
<reference evidence="8 9" key="2">
    <citation type="submission" date="2018-06" db="EMBL/GenBank/DDBJ databases">
        <title>Metagenomic assembly of (sub)arctic Cyanobacteria and their associated microbiome from non-axenic cultures.</title>
        <authorList>
            <person name="Baurain D."/>
        </authorList>
    </citation>
    <scope>NUCLEOTIDE SEQUENCE [LARGE SCALE GENOMIC DNA]</scope>
    <source>
        <strain evidence="8">ULC027bin1</strain>
    </source>
</reference>
<protein>
    <submittedName>
        <fullName evidence="8">Heat-shock protein Hsp70</fullName>
    </submittedName>
</protein>
<dbReference type="PROSITE" id="PS00297">
    <property type="entry name" value="HSP70_1"/>
    <property type="match status" value="1"/>
</dbReference>
<dbReference type="Proteomes" id="UP000249794">
    <property type="component" value="Unassembled WGS sequence"/>
</dbReference>
<sequence length="529" mass="56967">MGIVVGIDLGTTNSLIATLDDGQPWVIPDDEGDLLLPSYVGMSDSNQLLVGQSAMRQYAAAPERTVKSIKRQMGTDYSVTLGDRTYSPQEISAILLKSLKQRAESVLAEEITQAVITVPAYFTDAQRQATKEAGEIAGFEVLQILNEPTAAALVFDVRAEEPENVLVYDLGGGTFDVSIVEIAGDVTEVLASHGNNRLGGDDFDRQLQRHLADRFSQAHDGTLVPTDAATQARLLQAAEQAKMALSDHAFTTVREPFLVSEGDAALHLEAEIAREDFENLIKPLLKDTLEAIDRALADADMTAEDLDRVVLVGGSTRIPLVQQLVESHLPGVPVSSFEVDLCVGLGAALQAGVLAGEAVSSILVDVTPHSLGIAAVMDTPMGRMPDMFSAIIPRNTVIPTSRSQVYHTSYDYQEAVEIEVYQGENAIARENVPLGSFRVEELPPKPGGSLQIEVHFDFDLNGILTVTATEKGQGKKNSLAVNDTETRRLSSHDLNQARAAIDSLFEAMPFSLEDLEADLAGESADSEEE</sequence>
<keyword evidence="5" id="KW-0346">Stress response</keyword>
<dbReference type="EMBL" id="QBMP01000037">
    <property type="protein sequence ID" value="PZO58319.1"/>
    <property type="molecule type" value="Genomic_DNA"/>
</dbReference>
<gene>
    <name evidence="8" type="ORF">DCF15_05630</name>
</gene>
<evidence type="ECO:0000256" key="2">
    <source>
        <dbReference type="ARBA" id="ARBA00022553"/>
    </source>
</evidence>
<proteinExistence type="inferred from homology"/>
<dbReference type="AlphaFoldDB" id="A0A2W4XV45"/>
<comment type="similarity">
    <text evidence="1 7">Belongs to the heat shock protein 70 family.</text>
</comment>
<dbReference type="Gene3D" id="3.30.420.40">
    <property type="match status" value="2"/>
</dbReference>
<keyword evidence="3 7" id="KW-0547">Nucleotide-binding</keyword>
<dbReference type="GO" id="GO:0005524">
    <property type="term" value="F:ATP binding"/>
    <property type="evidence" value="ECO:0007669"/>
    <property type="project" value="UniProtKB-KW"/>
</dbReference>
<dbReference type="PROSITE" id="PS01036">
    <property type="entry name" value="HSP70_3"/>
    <property type="match status" value="1"/>
</dbReference>
<dbReference type="InterPro" id="IPR029047">
    <property type="entry name" value="HSP70_peptide-bd_sf"/>
</dbReference>
<accession>A0A2W4XV45</accession>
<dbReference type="PROSITE" id="PS00329">
    <property type="entry name" value="HSP70_2"/>
    <property type="match status" value="1"/>
</dbReference>
<dbReference type="InterPro" id="IPR018181">
    <property type="entry name" value="Heat_shock_70_CS"/>
</dbReference>
<dbReference type="FunFam" id="3.30.420.40:FF:000071">
    <property type="entry name" value="Molecular chaperone DnaK"/>
    <property type="match status" value="1"/>
</dbReference>
<evidence type="ECO:0000256" key="6">
    <source>
        <dbReference type="ARBA" id="ARBA00023186"/>
    </source>
</evidence>